<evidence type="ECO:0000313" key="3">
    <source>
        <dbReference type="Proteomes" id="UP000316621"/>
    </source>
</evidence>
<protein>
    <submittedName>
        <fullName evidence="2">Uncharacterized protein</fullName>
    </submittedName>
</protein>
<dbReference type="GO" id="GO:0005783">
    <property type="term" value="C:endoplasmic reticulum"/>
    <property type="evidence" value="ECO:0007669"/>
    <property type="project" value="EnsemblPlants"/>
</dbReference>
<dbReference type="InterPro" id="IPR008802">
    <property type="entry name" value="REF"/>
</dbReference>
<dbReference type="GO" id="GO:0009555">
    <property type="term" value="P:pollen development"/>
    <property type="evidence" value="ECO:0007669"/>
    <property type="project" value="EnsemblPlants"/>
</dbReference>
<name>A0A4Y7JFW3_PAPSO</name>
<accession>A0A4Y7JFW3</accession>
<dbReference type="GO" id="GO:1902584">
    <property type="term" value="P:positive regulation of response to water deprivation"/>
    <property type="evidence" value="ECO:0007669"/>
    <property type="project" value="EnsemblPlants"/>
</dbReference>
<comment type="similarity">
    <text evidence="1">Belongs to the REF/SRPP family.</text>
</comment>
<dbReference type="OrthoDB" id="1901372at2759"/>
<dbReference type="Proteomes" id="UP000316621">
    <property type="component" value="Chromosome 5"/>
</dbReference>
<reference evidence="2 3" key="1">
    <citation type="journal article" date="2018" name="Science">
        <title>The opium poppy genome and morphinan production.</title>
        <authorList>
            <person name="Guo L."/>
            <person name="Winzer T."/>
            <person name="Yang X."/>
            <person name="Li Y."/>
            <person name="Ning Z."/>
            <person name="He Z."/>
            <person name="Teodor R."/>
            <person name="Lu Y."/>
            <person name="Bowser T.A."/>
            <person name="Graham I.A."/>
            <person name="Ye K."/>
        </authorList>
    </citation>
    <scope>NUCLEOTIDE SEQUENCE [LARGE SCALE GENOMIC DNA]</scope>
    <source>
        <strain evidence="3">cv. HN1</strain>
        <tissue evidence="2">Leaves</tissue>
    </source>
</reference>
<dbReference type="GO" id="GO:0034389">
    <property type="term" value="P:lipid droplet organization"/>
    <property type="evidence" value="ECO:0007669"/>
    <property type="project" value="EnsemblPlants"/>
</dbReference>
<sequence length="228" mass="25420">MATNKVESEVIKQEQLKYLWFVKIAAIHGLICLWDLYEYGKQNTSGSFRSAIGKVEGTVTSVFSPVCDKFKNVPYDLLLFFDNKLDEAVHKFVKQAPALAKQVASQSCVVVQKVSQLTKAIVSETQTRGLSTAAIYVVNTSEIYLMEQAAKTWHTLTQVSPLNIVAELVVPTAAHWSDKYNQLVISMAQRGFFGFSYLPLVPVYIIAKASKMEEEVKKQDGVKSSSEI</sequence>
<dbReference type="OMA" id="NCLVQEM"/>
<keyword evidence="3" id="KW-1185">Reference proteome</keyword>
<dbReference type="PANTHER" id="PTHR33732">
    <property type="entry name" value="REF/SRPP-LIKE PROTEIN OS05G0151300/LOC_OS05G05940"/>
    <property type="match status" value="1"/>
</dbReference>
<proteinExistence type="inferred from homology"/>
<gene>
    <name evidence="2" type="ORF">C5167_021786</name>
</gene>
<dbReference type="Gramene" id="RZC60034">
    <property type="protein sequence ID" value="RZC60034"/>
    <property type="gene ID" value="C5167_021786"/>
</dbReference>
<dbReference type="PANTHER" id="PTHR33732:SF2">
    <property type="entry name" value="REF_SRPP-LIKE PROTEIN"/>
    <property type="match status" value="1"/>
</dbReference>
<dbReference type="GO" id="GO:0005811">
    <property type="term" value="C:lipid droplet"/>
    <property type="evidence" value="ECO:0007669"/>
    <property type="project" value="EnsemblPlants"/>
</dbReference>
<dbReference type="GO" id="GO:0045927">
    <property type="term" value="P:positive regulation of growth"/>
    <property type="evidence" value="ECO:0007669"/>
    <property type="project" value="EnsemblPlants"/>
</dbReference>
<dbReference type="STRING" id="3469.A0A4Y7JFW3"/>
<dbReference type="GO" id="GO:0080186">
    <property type="term" value="P:developmental vegetative growth"/>
    <property type="evidence" value="ECO:0007669"/>
    <property type="project" value="EnsemblPlants"/>
</dbReference>
<evidence type="ECO:0000313" key="2">
    <source>
        <dbReference type="EMBL" id="RZC60034.1"/>
    </source>
</evidence>
<dbReference type="Pfam" id="PF05755">
    <property type="entry name" value="REF"/>
    <property type="match status" value="1"/>
</dbReference>
<evidence type="ECO:0000256" key="1">
    <source>
        <dbReference type="ARBA" id="ARBA00009737"/>
    </source>
</evidence>
<dbReference type="AlphaFoldDB" id="A0A4Y7JFW3"/>
<organism evidence="2 3">
    <name type="scientific">Papaver somniferum</name>
    <name type="common">Opium poppy</name>
    <dbReference type="NCBI Taxonomy" id="3469"/>
    <lineage>
        <taxon>Eukaryota</taxon>
        <taxon>Viridiplantae</taxon>
        <taxon>Streptophyta</taxon>
        <taxon>Embryophyta</taxon>
        <taxon>Tracheophyta</taxon>
        <taxon>Spermatophyta</taxon>
        <taxon>Magnoliopsida</taxon>
        <taxon>Ranunculales</taxon>
        <taxon>Papaveraceae</taxon>
        <taxon>Papaveroideae</taxon>
        <taxon>Papaver</taxon>
    </lineage>
</organism>
<dbReference type="EMBL" id="CM010719">
    <property type="protein sequence ID" value="RZC60034.1"/>
    <property type="molecule type" value="Genomic_DNA"/>
</dbReference>